<evidence type="ECO:0000313" key="4">
    <source>
        <dbReference type="Proteomes" id="UP000654345"/>
    </source>
</evidence>
<gene>
    <name evidence="3" type="ORF">KSB_30330</name>
</gene>
<dbReference type="Pfam" id="PF13548">
    <property type="entry name" value="DUF4126"/>
    <property type="match status" value="1"/>
</dbReference>
<keyword evidence="1" id="KW-0812">Transmembrane</keyword>
<evidence type="ECO:0000313" key="3">
    <source>
        <dbReference type="EMBL" id="GHO54558.1"/>
    </source>
</evidence>
<feature type="domain" description="DUF4126" evidence="2">
    <location>
        <begin position="33"/>
        <end position="178"/>
    </location>
</feature>
<organism evidence="3 4">
    <name type="scientific">Ktedonobacter robiniae</name>
    <dbReference type="NCBI Taxonomy" id="2778365"/>
    <lineage>
        <taxon>Bacteria</taxon>
        <taxon>Bacillati</taxon>
        <taxon>Chloroflexota</taxon>
        <taxon>Ktedonobacteria</taxon>
        <taxon>Ktedonobacterales</taxon>
        <taxon>Ktedonobacteraceae</taxon>
        <taxon>Ktedonobacter</taxon>
    </lineage>
</organism>
<dbReference type="RefSeq" id="WP_201371252.1">
    <property type="nucleotide sequence ID" value="NZ_BNJG01000001.1"/>
</dbReference>
<keyword evidence="1" id="KW-0472">Membrane</keyword>
<dbReference type="InterPro" id="IPR025196">
    <property type="entry name" value="DUF4126"/>
</dbReference>
<dbReference type="Proteomes" id="UP000654345">
    <property type="component" value="Unassembled WGS sequence"/>
</dbReference>
<protein>
    <recommendedName>
        <fullName evidence="2">DUF4126 domain-containing protein</fullName>
    </recommendedName>
</protein>
<sequence>MSIEKKETLPEVIAAEFESIRDDEEARAIYARVLGLGLVAGLRSMTPFTLLDWTKERDPEPKNGLEELLASPATRVVTSFLATGEIVGDKLPMTPSRTEPAPLIGRLGIGALTGLLLSRRYGKSLWLGAALGAAGAGVGTFAGYNVRSWLTKNTFLPDPVVALLEDGLALGLGYLAVKE</sequence>
<evidence type="ECO:0000259" key="2">
    <source>
        <dbReference type="Pfam" id="PF13548"/>
    </source>
</evidence>
<feature type="transmembrane region" description="Helical" evidence="1">
    <location>
        <begin position="125"/>
        <end position="144"/>
    </location>
</feature>
<proteinExistence type="predicted"/>
<dbReference type="EMBL" id="BNJG01000001">
    <property type="protein sequence ID" value="GHO54558.1"/>
    <property type="molecule type" value="Genomic_DNA"/>
</dbReference>
<accession>A0ABQ3UPE8</accession>
<evidence type="ECO:0000256" key="1">
    <source>
        <dbReference type="SAM" id="Phobius"/>
    </source>
</evidence>
<keyword evidence="4" id="KW-1185">Reference proteome</keyword>
<name>A0ABQ3UPE8_9CHLR</name>
<reference evidence="3 4" key="1">
    <citation type="journal article" date="2021" name="Int. J. Syst. Evol. Microbiol.">
        <title>Reticulibacter mediterranei gen. nov., sp. nov., within the new family Reticulibacteraceae fam. nov., and Ktedonospora formicarum gen. nov., sp. nov., Ktedonobacter robiniae sp. nov., Dictyobacter formicarum sp. nov. and Dictyobacter arantiisoli sp. nov., belonging to the class Ktedonobacteria.</title>
        <authorList>
            <person name="Yabe S."/>
            <person name="Zheng Y."/>
            <person name="Wang C.M."/>
            <person name="Sakai Y."/>
            <person name="Abe K."/>
            <person name="Yokota A."/>
            <person name="Donadio S."/>
            <person name="Cavaletti L."/>
            <person name="Monciardini P."/>
        </authorList>
    </citation>
    <scope>NUCLEOTIDE SEQUENCE [LARGE SCALE GENOMIC DNA]</scope>
    <source>
        <strain evidence="3 4">SOSP1-30</strain>
    </source>
</reference>
<keyword evidence="1" id="KW-1133">Transmembrane helix</keyword>
<comment type="caution">
    <text evidence="3">The sequence shown here is derived from an EMBL/GenBank/DDBJ whole genome shotgun (WGS) entry which is preliminary data.</text>
</comment>